<dbReference type="RefSeq" id="WP_005439212.1">
    <property type="nucleotide sequence ID" value="NZ_CM001466.1"/>
</dbReference>
<dbReference type="Gene3D" id="3.40.50.720">
    <property type="entry name" value="NAD(P)-binding Rossmann-like Domain"/>
    <property type="match status" value="1"/>
</dbReference>
<dbReference type="InterPro" id="IPR036291">
    <property type="entry name" value="NAD(P)-bd_dom_sf"/>
</dbReference>
<dbReference type="OrthoDB" id="5178125at2"/>
<dbReference type="PRINTS" id="PR00080">
    <property type="entry name" value="SDRFAMILY"/>
</dbReference>
<gene>
    <name evidence="5" type="ORF">SacazDRAFT_00991</name>
</gene>
<evidence type="ECO:0000256" key="3">
    <source>
        <dbReference type="RuleBase" id="RU000363"/>
    </source>
</evidence>
<dbReference type="PANTHER" id="PTHR44196:SF1">
    <property type="entry name" value="DEHYDROGENASE_REDUCTASE SDR FAMILY MEMBER 7B"/>
    <property type="match status" value="1"/>
</dbReference>
<dbReference type="AlphaFoldDB" id="H8GEE3"/>
<dbReference type="GO" id="GO:0016020">
    <property type="term" value="C:membrane"/>
    <property type="evidence" value="ECO:0007669"/>
    <property type="project" value="TreeGrafter"/>
</dbReference>
<dbReference type="Pfam" id="PF00106">
    <property type="entry name" value="adh_short"/>
    <property type="match status" value="1"/>
</dbReference>
<keyword evidence="2" id="KW-0560">Oxidoreductase</keyword>
<dbReference type="GO" id="GO:0016491">
    <property type="term" value="F:oxidoreductase activity"/>
    <property type="evidence" value="ECO:0007669"/>
    <property type="project" value="UniProtKB-KW"/>
</dbReference>
<evidence type="ECO:0000313" key="6">
    <source>
        <dbReference type="Proteomes" id="UP000004705"/>
    </source>
</evidence>
<keyword evidence="6" id="KW-1185">Reference proteome</keyword>
<accession>H8GEE3</accession>
<comment type="similarity">
    <text evidence="1 3">Belongs to the short-chain dehydrogenases/reductases (SDR) family.</text>
</comment>
<feature type="domain" description="Ketoreductase" evidence="4">
    <location>
        <begin position="6"/>
        <end position="181"/>
    </location>
</feature>
<dbReference type="InterPro" id="IPR020904">
    <property type="entry name" value="Sc_DH/Rdtase_CS"/>
</dbReference>
<dbReference type="PROSITE" id="PS00061">
    <property type="entry name" value="ADH_SHORT"/>
    <property type="match status" value="1"/>
</dbReference>
<sequence>MITPGTRVLVTGGSSGIGAAAVEAFAARGCHVVALGRDRAALDDVARRTGATSLVADLTDARVLDTLPTDVGELDVLVASAGVGWAGDLVDMTTDTIDDLVRVNVSAPIRLAHAVLPGMVRRGRGRLVFVSSIAGHMAVEQEVVYSATKAALNVFAASVRHEVARHGVAVSVVSPGVVDTPFFARRGVAYTRRFPRPVSASAVATAIVRAVDEGHAELFVPRWLRFPARLRGLAPGLTDALQRRFG</sequence>
<dbReference type="InterPro" id="IPR002347">
    <property type="entry name" value="SDR_fam"/>
</dbReference>
<dbReference type="HOGENOM" id="CLU_010194_2_1_11"/>
<evidence type="ECO:0000256" key="2">
    <source>
        <dbReference type="ARBA" id="ARBA00023002"/>
    </source>
</evidence>
<evidence type="ECO:0000259" key="4">
    <source>
        <dbReference type="SMART" id="SM00822"/>
    </source>
</evidence>
<dbReference type="PANTHER" id="PTHR44196">
    <property type="entry name" value="DEHYDROGENASE/REDUCTASE SDR FAMILY MEMBER 7B"/>
    <property type="match status" value="1"/>
</dbReference>
<dbReference type="SUPFAM" id="SSF51735">
    <property type="entry name" value="NAD(P)-binding Rossmann-fold domains"/>
    <property type="match status" value="1"/>
</dbReference>
<dbReference type="SMART" id="SM00822">
    <property type="entry name" value="PKS_KR"/>
    <property type="match status" value="1"/>
</dbReference>
<dbReference type="InterPro" id="IPR057326">
    <property type="entry name" value="KR_dom"/>
</dbReference>
<protein>
    <recommendedName>
        <fullName evidence="4">Ketoreductase domain-containing protein</fullName>
    </recommendedName>
</protein>
<organism evidence="5 6">
    <name type="scientific">Saccharomonospora azurea NA-128</name>
    <dbReference type="NCBI Taxonomy" id="882081"/>
    <lineage>
        <taxon>Bacteria</taxon>
        <taxon>Bacillati</taxon>
        <taxon>Actinomycetota</taxon>
        <taxon>Actinomycetes</taxon>
        <taxon>Pseudonocardiales</taxon>
        <taxon>Pseudonocardiaceae</taxon>
        <taxon>Saccharomonospora</taxon>
    </lineage>
</organism>
<dbReference type="Proteomes" id="UP000004705">
    <property type="component" value="Chromosome"/>
</dbReference>
<reference evidence="5 6" key="1">
    <citation type="journal article" date="2012" name="Stand. Genomic Sci.">
        <title>Genome sequence of the soil bacterium Saccharomonospora azurea type strain (NA-128(T)).</title>
        <authorList>
            <person name="Klenk H.P."/>
            <person name="Held B."/>
            <person name="Lucas S."/>
            <person name="Lapidus A."/>
            <person name="Copeland A."/>
            <person name="Hammon N."/>
            <person name="Pitluck S."/>
            <person name="Goodwin L.A."/>
            <person name="Han C."/>
            <person name="Tapia R."/>
            <person name="Brambilla E.M."/>
            <person name="Potter G."/>
            <person name="Land M."/>
            <person name="Ivanova N."/>
            <person name="Rohde M."/>
            <person name="Goker M."/>
            <person name="Detter J.C."/>
            <person name="Kyrpides N.C."/>
            <person name="Woyke T."/>
        </authorList>
    </citation>
    <scope>NUCLEOTIDE SEQUENCE [LARGE SCALE GENOMIC DNA]</scope>
    <source>
        <strain evidence="5 6">NA-128</strain>
    </source>
</reference>
<evidence type="ECO:0000313" key="5">
    <source>
        <dbReference type="EMBL" id="EHY87938.1"/>
    </source>
</evidence>
<evidence type="ECO:0000256" key="1">
    <source>
        <dbReference type="ARBA" id="ARBA00006484"/>
    </source>
</evidence>
<dbReference type="PRINTS" id="PR00081">
    <property type="entry name" value="GDHRDH"/>
</dbReference>
<name>H8GEE3_9PSEU</name>
<proteinExistence type="inferred from homology"/>
<dbReference type="EMBL" id="CM001466">
    <property type="protein sequence ID" value="EHY87938.1"/>
    <property type="molecule type" value="Genomic_DNA"/>
</dbReference>